<organism evidence="4 5">
    <name type="scientific">Purpureocillium lilacinum</name>
    <name type="common">Paecilomyces lilacinus</name>
    <dbReference type="NCBI Taxonomy" id="33203"/>
    <lineage>
        <taxon>Eukaryota</taxon>
        <taxon>Fungi</taxon>
        <taxon>Dikarya</taxon>
        <taxon>Ascomycota</taxon>
        <taxon>Pezizomycotina</taxon>
        <taxon>Sordariomycetes</taxon>
        <taxon>Hypocreomycetidae</taxon>
        <taxon>Hypocreales</taxon>
        <taxon>Ophiocordycipitaceae</taxon>
        <taxon>Purpureocillium</taxon>
    </lineage>
</organism>
<protein>
    <submittedName>
        <fullName evidence="4">CAZyme family CBM21</fullName>
    </submittedName>
</protein>
<accession>A0ABR0BRR7</accession>
<feature type="compositionally biased region" description="Low complexity" evidence="1">
    <location>
        <begin position="285"/>
        <end position="305"/>
    </location>
</feature>
<feature type="region of interest" description="Disordered" evidence="1">
    <location>
        <begin position="412"/>
        <end position="436"/>
    </location>
</feature>
<dbReference type="InterPro" id="IPR050782">
    <property type="entry name" value="PP1_regulatory_subunit_3"/>
</dbReference>
<dbReference type="PANTHER" id="PTHR12307:SF36">
    <property type="entry name" value="GLYCOGEN-BINDING SUBUNIT 76A"/>
    <property type="match status" value="1"/>
</dbReference>
<feature type="domain" description="CBM21" evidence="3">
    <location>
        <begin position="593"/>
        <end position="707"/>
    </location>
</feature>
<dbReference type="Proteomes" id="UP001287286">
    <property type="component" value="Unassembled WGS sequence"/>
</dbReference>
<feature type="compositionally biased region" description="Low complexity" evidence="1">
    <location>
        <begin position="852"/>
        <end position="878"/>
    </location>
</feature>
<keyword evidence="2" id="KW-0732">Signal</keyword>
<evidence type="ECO:0000313" key="5">
    <source>
        <dbReference type="Proteomes" id="UP001287286"/>
    </source>
</evidence>
<evidence type="ECO:0000259" key="3">
    <source>
        <dbReference type="PROSITE" id="PS51159"/>
    </source>
</evidence>
<evidence type="ECO:0000256" key="1">
    <source>
        <dbReference type="SAM" id="MobiDB-lite"/>
    </source>
</evidence>
<feature type="region of interest" description="Disordered" evidence="1">
    <location>
        <begin position="65"/>
        <end position="97"/>
    </location>
</feature>
<feature type="region of interest" description="Disordered" evidence="1">
    <location>
        <begin position="461"/>
        <end position="488"/>
    </location>
</feature>
<gene>
    <name evidence="4" type="ORF">Purlil1_8909</name>
</gene>
<name>A0ABR0BRR7_PURLI</name>
<feature type="compositionally biased region" description="Pro residues" evidence="1">
    <location>
        <begin position="80"/>
        <end position="92"/>
    </location>
</feature>
<dbReference type="EMBL" id="JAWRVI010000038">
    <property type="protein sequence ID" value="KAK4086744.1"/>
    <property type="molecule type" value="Genomic_DNA"/>
</dbReference>
<dbReference type="Pfam" id="PF03370">
    <property type="entry name" value="CBM_21"/>
    <property type="match status" value="1"/>
</dbReference>
<feature type="compositionally biased region" description="Polar residues" evidence="1">
    <location>
        <begin position="328"/>
        <end position="345"/>
    </location>
</feature>
<feature type="compositionally biased region" description="Polar residues" evidence="1">
    <location>
        <begin position="65"/>
        <end position="78"/>
    </location>
</feature>
<dbReference type="PROSITE" id="PS51159">
    <property type="entry name" value="CBM21"/>
    <property type="match status" value="1"/>
</dbReference>
<dbReference type="PANTHER" id="PTHR12307">
    <property type="entry name" value="PROTEIN PHOSPHATASE 1 REGULATORY SUBUNIT"/>
    <property type="match status" value="1"/>
</dbReference>
<feature type="compositionally biased region" description="Polar residues" evidence="1">
    <location>
        <begin position="716"/>
        <end position="735"/>
    </location>
</feature>
<feature type="region of interest" description="Disordered" evidence="1">
    <location>
        <begin position="715"/>
        <end position="748"/>
    </location>
</feature>
<feature type="compositionally biased region" description="Polar residues" evidence="1">
    <location>
        <begin position="463"/>
        <end position="479"/>
    </location>
</feature>
<comment type="caution">
    <text evidence="4">The sequence shown here is derived from an EMBL/GenBank/DDBJ whole genome shotgun (WGS) entry which is preliminary data.</text>
</comment>
<keyword evidence="5" id="KW-1185">Reference proteome</keyword>
<feature type="region of interest" description="Disordered" evidence="1">
    <location>
        <begin position="244"/>
        <end position="370"/>
    </location>
</feature>
<feature type="chain" id="PRO_5046104999" evidence="2">
    <location>
        <begin position="24"/>
        <end position="1035"/>
    </location>
</feature>
<dbReference type="InterPro" id="IPR038175">
    <property type="entry name" value="CBM21_dom_sf"/>
</dbReference>
<feature type="region of interest" description="Disordered" evidence="1">
    <location>
        <begin position="850"/>
        <end position="878"/>
    </location>
</feature>
<reference evidence="4 5" key="1">
    <citation type="journal article" date="2024" name="Microbiol. Resour. Announc.">
        <title>Genome annotations for the ascomycete fungi Trichoderma harzianum, Trichoderma aggressivum, and Purpureocillium lilacinum.</title>
        <authorList>
            <person name="Beijen E.P.W."/>
            <person name="Ohm R.A."/>
        </authorList>
    </citation>
    <scope>NUCLEOTIDE SEQUENCE [LARGE SCALE GENOMIC DNA]</scope>
    <source>
        <strain evidence="4 5">CBS 150709</strain>
    </source>
</reference>
<proteinExistence type="predicted"/>
<evidence type="ECO:0000313" key="4">
    <source>
        <dbReference type="EMBL" id="KAK4086744.1"/>
    </source>
</evidence>
<feature type="signal peptide" evidence="2">
    <location>
        <begin position="1"/>
        <end position="23"/>
    </location>
</feature>
<dbReference type="InterPro" id="IPR005036">
    <property type="entry name" value="CBM21_dom"/>
</dbReference>
<sequence length="1035" mass="112277">MRGGAVWLALFVQLLLRSPLLLCSLDAMRCRRDGARAMPGHAMPGQARACLALSPWRPSHRAIQQATRLQSPLSTNNHAPPLPSPPRSPRPPRSTILFHGLHQTTPRLAASQPALDPDLPKRLNTRRAAVSARHGVSCPLSGSAPQFVALALLMAAPPPPPRCVVPSRSAVGSRFASWPLLVSPAVSARRRRLRSATKSTRSPPRLFLALAAHHQSLLLPENHPIHEIEAFLSRHESIGGLLTRTASPSTISPRHGNGGTDQCLIDEPQQATVTPPVFGMPYTPPSHRSPASSASGSPDVSRRSSFQSGPRPSLPRSASYLNKHRRTPSITSLDDVQTESLTTTMKGVVNGGLGGSVRQSPPPPTDARELIPKGAIVSPPESATSGSDDEEPIEILGRDRDTLKNLRDAVSQIPLPATSPAPSNDGKQETEAAESHGVRLCLSTSALANLPKVGRKLGHVRSATESTITTPKSADNSVMGSEEDSDEDLKYKPQMVRKKSGELVRPALRASHRRPTSMPGTPIFSKAVHFDSHLEHVRHFLQVDRPLAVSAGSSPVENYESDGEYPFPGNGKQGTRTPPFEWELVTANFPHDSHHRKAMPVRLEKVWLSSDQKSLLGSIAVANLAFHKQVSCRFTLDYWKTVSEVAAEYSHEIRPRETPVSYDRFTFTIKLSDMANLESKTLFFCVRYSVNGQEFWDNNSSTNFQVDFKKKHLPQNGKNNFGGATSRSANGLPRSSNRRHNPPSALRPVSVPVSLDAFGSEPNKLAFDQPIHEYLGESGPLRLKTKSTANLASDNIATNLTSPSGVAFSNRYDFGASLSAAMQVAKDAAAKDKDALYMKRNVRGFGSSLGVPQPAVAAASPSSSSEHSPNGSLSPTPSLASASYEELVNKYCFFGSSKSSPTIKDGTLKNGSYDGPAGDIEAKSTVESRRVEPTATHHSIRLGSSNPYFPSLMTVSRTSLYVCDEEFHPGHAFCAGLWSWDARERRVLSQYTVVGSFPLEYGISVRDGDSRLEAQRTIDQASDRFVSRATMNSDF</sequence>
<feature type="compositionally biased region" description="Basic and acidic residues" evidence="1">
    <location>
        <begin position="426"/>
        <end position="436"/>
    </location>
</feature>
<evidence type="ECO:0000256" key="2">
    <source>
        <dbReference type="SAM" id="SignalP"/>
    </source>
</evidence>
<dbReference type="Gene3D" id="2.60.40.2440">
    <property type="entry name" value="Carbohydrate binding type-21 domain"/>
    <property type="match status" value="1"/>
</dbReference>